<dbReference type="Proteomes" id="UP000076727">
    <property type="component" value="Unassembled WGS sequence"/>
</dbReference>
<organism evidence="3 4">
    <name type="scientific">Daedalea quercina L-15889</name>
    <dbReference type="NCBI Taxonomy" id="1314783"/>
    <lineage>
        <taxon>Eukaryota</taxon>
        <taxon>Fungi</taxon>
        <taxon>Dikarya</taxon>
        <taxon>Basidiomycota</taxon>
        <taxon>Agaricomycotina</taxon>
        <taxon>Agaricomycetes</taxon>
        <taxon>Polyporales</taxon>
        <taxon>Fomitopsis</taxon>
    </lineage>
</organism>
<evidence type="ECO:0000313" key="3">
    <source>
        <dbReference type="EMBL" id="KZT72254.1"/>
    </source>
</evidence>
<sequence>MFTNPIRLRNEKTPVSVQQFAASSGSDESALREAILQVVSIWLNRLSLVSGIASFFSSIDSLLFSLASTSTHLGDPEASWSATDKLTTASFAGALIFHVCSAILAFVASFILVRLQLEDADDQEGKATDGTSVTSTATKKAVRDFEQVGEKDKRVHRPSTSSTPIVDTTSLGGGSSIPNNPVYARVTVSCFRPLSTYALPGRNSKGIGAPAHPADVADAILNPPIQLLSRCHSLAVWMSAIGFILGVIGILAYAWVATPAAVSIFSSVCLGVCLVVMVIAIM</sequence>
<name>A0A165SNE6_9APHY</name>
<keyword evidence="4" id="KW-1185">Reference proteome</keyword>
<dbReference type="EMBL" id="KV429041">
    <property type="protein sequence ID" value="KZT72254.1"/>
    <property type="molecule type" value="Genomic_DNA"/>
</dbReference>
<evidence type="ECO:0000256" key="2">
    <source>
        <dbReference type="SAM" id="Phobius"/>
    </source>
</evidence>
<gene>
    <name evidence="3" type="ORF">DAEQUDRAFT_762998</name>
</gene>
<keyword evidence="2" id="KW-0812">Transmembrane</keyword>
<feature type="transmembrane region" description="Helical" evidence="2">
    <location>
        <begin position="46"/>
        <end position="68"/>
    </location>
</feature>
<feature type="region of interest" description="Disordered" evidence="1">
    <location>
        <begin position="148"/>
        <end position="170"/>
    </location>
</feature>
<feature type="compositionally biased region" description="Polar residues" evidence="1">
    <location>
        <begin position="158"/>
        <end position="170"/>
    </location>
</feature>
<protein>
    <recommendedName>
        <fullName evidence="5">Transmembrane protein</fullName>
    </recommendedName>
</protein>
<feature type="transmembrane region" description="Helical" evidence="2">
    <location>
        <begin position="88"/>
        <end position="113"/>
    </location>
</feature>
<evidence type="ECO:0000256" key="1">
    <source>
        <dbReference type="SAM" id="MobiDB-lite"/>
    </source>
</evidence>
<evidence type="ECO:0000313" key="4">
    <source>
        <dbReference type="Proteomes" id="UP000076727"/>
    </source>
</evidence>
<proteinExistence type="predicted"/>
<accession>A0A165SNE6</accession>
<feature type="transmembrane region" description="Helical" evidence="2">
    <location>
        <begin position="234"/>
        <end position="256"/>
    </location>
</feature>
<dbReference type="AlphaFoldDB" id="A0A165SNE6"/>
<evidence type="ECO:0008006" key="5">
    <source>
        <dbReference type="Google" id="ProtNLM"/>
    </source>
</evidence>
<keyword evidence="2" id="KW-0472">Membrane</keyword>
<dbReference type="OrthoDB" id="2653987at2759"/>
<keyword evidence="2" id="KW-1133">Transmembrane helix</keyword>
<feature type="transmembrane region" description="Helical" evidence="2">
    <location>
        <begin position="262"/>
        <end position="281"/>
    </location>
</feature>
<reference evidence="3 4" key="1">
    <citation type="journal article" date="2016" name="Mol. Biol. Evol.">
        <title>Comparative Genomics of Early-Diverging Mushroom-Forming Fungi Provides Insights into the Origins of Lignocellulose Decay Capabilities.</title>
        <authorList>
            <person name="Nagy L.G."/>
            <person name="Riley R."/>
            <person name="Tritt A."/>
            <person name="Adam C."/>
            <person name="Daum C."/>
            <person name="Floudas D."/>
            <person name="Sun H."/>
            <person name="Yadav J.S."/>
            <person name="Pangilinan J."/>
            <person name="Larsson K.H."/>
            <person name="Matsuura K."/>
            <person name="Barry K."/>
            <person name="Labutti K."/>
            <person name="Kuo R."/>
            <person name="Ohm R.A."/>
            <person name="Bhattacharya S.S."/>
            <person name="Shirouzu T."/>
            <person name="Yoshinaga Y."/>
            <person name="Martin F.M."/>
            <person name="Grigoriev I.V."/>
            <person name="Hibbett D.S."/>
        </authorList>
    </citation>
    <scope>NUCLEOTIDE SEQUENCE [LARGE SCALE GENOMIC DNA]</scope>
    <source>
        <strain evidence="3 4">L-15889</strain>
    </source>
</reference>